<dbReference type="Pfam" id="PF01266">
    <property type="entry name" value="DAO"/>
    <property type="match status" value="1"/>
</dbReference>
<sequence>MRVVVVGAGIVGLSAAYALRGTGASVRCVDAGEPMAGRSAGETRIFRTAHGDAALVAEARRASELWDEWSFRAGRTLVGAGGTIVSGPRVPAWAAAMAEAGAVHRVVRGVLHDAAGGVLDLAGAGAFLREAVLPERRAVEGVAADGTVRYADGGRDAADAVVVAAGVGTPALVAPLDIDVPEALSHHARFAFEGPADGPCHLDGRPDGPLASTYQHRTGSGHWAVGGHLPDEDTAWELGADEVARRSREAVVDHVRRHLPRLDPTPVAELRCVSGRGLGDGVHRARSGVVHAVWGDNLAKLAPRIGEVLAADVSGDTPVAAGG</sequence>
<keyword evidence="3" id="KW-0274">FAD</keyword>
<comment type="caution">
    <text evidence="6">The sequence shown here is derived from an EMBL/GenBank/DDBJ whole genome shotgun (WGS) entry which is preliminary data.</text>
</comment>
<keyword evidence="2" id="KW-0285">Flavoprotein</keyword>
<dbReference type="SUPFAM" id="SSF51905">
    <property type="entry name" value="FAD/NAD(P)-binding domain"/>
    <property type="match status" value="1"/>
</dbReference>
<name>A0ABV9RAR0_9PSEU</name>
<gene>
    <name evidence="6" type="ORF">ACFPEL_02140</name>
</gene>
<dbReference type="Gene3D" id="3.50.50.60">
    <property type="entry name" value="FAD/NAD(P)-binding domain"/>
    <property type="match status" value="2"/>
</dbReference>
<evidence type="ECO:0000259" key="5">
    <source>
        <dbReference type="Pfam" id="PF01266"/>
    </source>
</evidence>
<evidence type="ECO:0000256" key="3">
    <source>
        <dbReference type="ARBA" id="ARBA00022827"/>
    </source>
</evidence>
<evidence type="ECO:0000256" key="4">
    <source>
        <dbReference type="ARBA" id="ARBA00023002"/>
    </source>
</evidence>
<evidence type="ECO:0000256" key="2">
    <source>
        <dbReference type="ARBA" id="ARBA00022630"/>
    </source>
</evidence>
<reference evidence="7" key="1">
    <citation type="journal article" date="2019" name="Int. J. Syst. Evol. Microbiol.">
        <title>The Global Catalogue of Microorganisms (GCM) 10K type strain sequencing project: providing services to taxonomists for standard genome sequencing and annotation.</title>
        <authorList>
            <consortium name="The Broad Institute Genomics Platform"/>
            <consortium name="The Broad Institute Genome Sequencing Center for Infectious Disease"/>
            <person name="Wu L."/>
            <person name="Ma J."/>
        </authorList>
    </citation>
    <scope>NUCLEOTIDE SEQUENCE [LARGE SCALE GENOMIC DNA]</scope>
    <source>
        <strain evidence="7">CCUG 50347</strain>
    </source>
</reference>
<evidence type="ECO:0000313" key="7">
    <source>
        <dbReference type="Proteomes" id="UP001595909"/>
    </source>
</evidence>
<protein>
    <submittedName>
        <fullName evidence="6">FAD-dependent oxidoreductase</fullName>
    </submittedName>
</protein>
<keyword evidence="7" id="KW-1185">Reference proteome</keyword>
<comment type="cofactor">
    <cofactor evidence="1">
        <name>FAD</name>
        <dbReference type="ChEBI" id="CHEBI:57692"/>
    </cofactor>
</comment>
<dbReference type="InterPro" id="IPR006076">
    <property type="entry name" value="FAD-dep_OxRdtase"/>
</dbReference>
<evidence type="ECO:0000256" key="1">
    <source>
        <dbReference type="ARBA" id="ARBA00001974"/>
    </source>
</evidence>
<dbReference type="PANTHER" id="PTHR10961:SF7">
    <property type="entry name" value="FAD DEPENDENT OXIDOREDUCTASE DOMAIN-CONTAINING PROTEIN"/>
    <property type="match status" value="1"/>
</dbReference>
<dbReference type="InterPro" id="IPR036188">
    <property type="entry name" value="FAD/NAD-bd_sf"/>
</dbReference>
<dbReference type="Proteomes" id="UP001595909">
    <property type="component" value="Unassembled WGS sequence"/>
</dbReference>
<feature type="domain" description="FAD dependent oxidoreductase" evidence="5">
    <location>
        <begin position="2"/>
        <end position="310"/>
    </location>
</feature>
<organism evidence="6 7">
    <name type="scientific">Actinomycetospora chibensis</name>
    <dbReference type="NCBI Taxonomy" id="663606"/>
    <lineage>
        <taxon>Bacteria</taxon>
        <taxon>Bacillati</taxon>
        <taxon>Actinomycetota</taxon>
        <taxon>Actinomycetes</taxon>
        <taxon>Pseudonocardiales</taxon>
        <taxon>Pseudonocardiaceae</taxon>
        <taxon>Actinomycetospora</taxon>
    </lineage>
</organism>
<dbReference type="PANTHER" id="PTHR10961">
    <property type="entry name" value="PEROXISOMAL SARCOSINE OXIDASE"/>
    <property type="match status" value="1"/>
</dbReference>
<dbReference type="Gene3D" id="3.30.9.10">
    <property type="entry name" value="D-Amino Acid Oxidase, subunit A, domain 2"/>
    <property type="match status" value="2"/>
</dbReference>
<dbReference type="InterPro" id="IPR045170">
    <property type="entry name" value="MTOX"/>
</dbReference>
<keyword evidence="4" id="KW-0560">Oxidoreductase</keyword>
<accession>A0ABV9RAR0</accession>
<proteinExistence type="predicted"/>
<evidence type="ECO:0000313" key="6">
    <source>
        <dbReference type="EMBL" id="MFC4831199.1"/>
    </source>
</evidence>
<dbReference type="RefSeq" id="WP_274186814.1">
    <property type="nucleotide sequence ID" value="NZ_BAABHN010000003.1"/>
</dbReference>
<dbReference type="EMBL" id="JBHSIM010000003">
    <property type="protein sequence ID" value="MFC4831199.1"/>
    <property type="molecule type" value="Genomic_DNA"/>
</dbReference>